<protein>
    <recommendedName>
        <fullName evidence="6">RING-type domain-containing protein</fullName>
    </recommendedName>
</protein>
<evidence type="ECO:0000256" key="5">
    <source>
        <dbReference type="SAM" id="MobiDB-lite"/>
    </source>
</evidence>
<feature type="region of interest" description="Disordered" evidence="5">
    <location>
        <begin position="391"/>
        <end position="496"/>
    </location>
</feature>
<evidence type="ECO:0000256" key="4">
    <source>
        <dbReference type="PROSITE-ProRule" id="PRU00175"/>
    </source>
</evidence>
<keyword evidence="1" id="KW-0479">Metal-binding</keyword>
<dbReference type="AlphaFoldDB" id="A0A6H0Y0M9"/>
<dbReference type="EMBL" id="CP051142">
    <property type="protein sequence ID" value="QIX00486.1"/>
    <property type="molecule type" value="Genomic_DNA"/>
</dbReference>
<name>A0A6H0Y0M9_9PEZI</name>
<sequence length="778" mass="83910">MGQSVSQPPRGPPQPAQSLHTREERARWRPSSLGPLVRNFDSHSHGEDAGGLLNNDAPNPPQHTRSGSTNRLSRLLSPSSSDAYANIIDSPRRSALQRSRTTITNMFRRDSSLQTTGQGQSQGILQRRTSYVRTTGRDSSDGQEYYQPRLPSIDQSSIFDRDMFSPSDASDGPPSSSQSNSRGTRFSLRRSDRRLSSWNADGRPFGRLQSALRRRRTSPTPASRRAGGSEDQAVLLSQLLSAAAAATAATLMGDDHQALNEARSLSVGTGVGDLGGSGEDGSFDGFLRALQSGRIASALRQSGEAVEGPDAPSPNGPLNFFRMFRFGSSTTPAAVQPVDEDAAESNATDGRMIPIIIVGIRSISPNSNSGASTDDLPPFLDALTSFAAPTQENDDLGTLGQSSIDSILRPPHNGTSFRHRRRASMGGFGMSRNRINDRYDDQRDHRSPDRRRERPWSIASSMSEPRPPPATPASPSPELSRISSRNSTPSHSRPASFIANSIRELAGESRRNSILHRSASSPLAIHTEESISVHSTHSSDNLLQDPGSEGRWAPHRRAEPAPNVHYPRFASGHPRRNGVVEPDNLPSLSRPSTSAADGGVSSNDARANDSRSWIIYVLGGSYPENHPILTTPSLFSDNPTYEDMMLLSALLGPAKAPVATEEDVQNAGGLYNVAITHESSVDVDKLSGLVATATDDTNTEVNPSTIALEAEHRCLVCLCDFEAEELLRRLGKCGHLFHKDCIDHWLTQGRNSCPLCRGEGVEEKAKGESAVEPLAAAA</sequence>
<evidence type="ECO:0000256" key="1">
    <source>
        <dbReference type="ARBA" id="ARBA00022723"/>
    </source>
</evidence>
<keyword evidence="8" id="KW-1185">Reference proteome</keyword>
<feature type="compositionally biased region" description="Polar residues" evidence="5">
    <location>
        <begin position="532"/>
        <end position="542"/>
    </location>
</feature>
<dbReference type="Gene3D" id="3.30.40.10">
    <property type="entry name" value="Zinc/RING finger domain, C3HC4 (zinc finger)"/>
    <property type="match status" value="1"/>
</dbReference>
<dbReference type="InterPro" id="IPR053238">
    <property type="entry name" value="RING-H2_zinc_finger"/>
</dbReference>
<feature type="region of interest" description="Disordered" evidence="5">
    <location>
        <begin position="105"/>
        <end position="230"/>
    </location>
</feature>
<feature type="compositionally biased region" description="Low complexity" evidence="5">
    <location>
        <begin position="218"/>
        <end position="230"/>
    </location>
</feature>
<organism evidence="7 8">
    <name type="scientific">Peltaster fructicola</name>
    <dbReference type="NCBI Taxonomy" id="286661"/>
    <lineage>
        <taxon>Eukaryota</taxon>
        <taxon>Fungi</taxon>
        <taxon>Dikarya</taxon>
        <taxon>Ascomycota</taxon>
        <taxon>Pezizomycotina</taxon>
        <taxon>Dothideomycetes</taxon>
        <taxon>Dothideomycetes incertae sedis</taxon>
        <taxon>Peltaster</taxon>
    </lineage>
</organism>
<dbReference type="SUPFAM" id="SSF57850">
    <property type="entry name" value="RING/U-box"/>
    <property type="match status" value="1"/>
</dbReference>
<feature type="compositionally biased region" description="Low complexity" evidence="5">
    <location>
        <begin position="165"/>
        <end position="181"/>
    </location>
</feature>
<gene>
    <name evidence="7" type="ORF">AMS68_006003</name>
</gene>
<dbReference type="Pfam" id="PF13639">
    <property type="entry name" value="zf-RING_2"/>
    <property type="match status" value="1"/>
</dbReference>
<dbReference type="PANTHER" id="PTHR14155:SF627">
    <property type="entry name" value="OS06G0192800 PROTEIN"/>
    <property type="match status" value="1"/>
</dbReference>
<dbReference type="GO" id="GO:0008270">
    <property type="term" value="F:zinc ion binding"/>
    <property type="evidence" value="ECO:0007669"/>
    <property type="project" value="UniProtKB-KW"/>
</dbReference>
<evidence type="ECO:0000256" key="3">
    <source>
        <dbReference type="ARBA" id="ARBA00022833"/>
    </source>
</evidence>
<accession>A0A6H0Y0M9</accession>
<feature type="region of interest" description="Disordered" evidence="5">
    <location>
        <begin position="1"/>
        <end position="76"/>
    </location>
</feature>
<dbReference type="PROSITE" id="PS50089">
    <property type="entry name" value="ZF_RING_2"/>
    <property type="match status" value="1"/>
</dbReference>
<keyword evidence="3" id="KW-0862">Zinc</keyword>
<evidence type="ECO:0000256" key="2">
    <source>
        <dbReference type="ARBA" id="ARBA00022771"/>
    </source>
</evidence>
<reference evidence="7 8" key="1">
    <citation type="journal article" date="2016" name="Sci. Rep.">
        <title>Peltaster fructicola genome reveals evolution from an invasive phytopathogen to an ectophytic parasite.</title>
        <authorList>
            <person name="Xu C."/>
            <person name="Chen H."/>
            <person name="Gleason M.L."/>
            <person name="Xu J.R."/>
            <person name="Liu H."/>
            <person name="Zhang R."/>
            <person name="Sun G."/>
        </authorList>
    </citation>
    <scope>NUCLEOTIDE SEQUENCE [LARGE SCALE GENOMIC DNA]</scope>
    <source>
        <strain evidence="7 8">LNHT1506</strain>
    </source>
</reference>
<feature type="compositionally biased region" description="Low complexity" evidence="5">
    <location>
        <begin position="112"/>
        <end position="126"/>
    </location>
</feature>
<evidence type="ECO:0000313" key="8">
    <source>
        <dbReference type="Proteomes" id="UP000503462"/>
    </source>
</evidence>
<feature type="compositionally biased region" description="Polar residues" evidence="5">
    <location>
        <begin position="586"/>
        <end position="605"/>
    </location>
</feature>
<dbReference type="InterPro" id="IPR013083">
    <property type="entry name" value="Znf_RING/FYVE/PHD"/>
</dbReference>
<feature type="compositionally biased region" description="Basic and acidic residues" evidence="5">
    <location>
        <begin position="434"/>
        <end position="455"/>
    </location>
</feature>
<evidence type="ECO:0000313" key="7">
    <source>
        <dbReference type="EMBL" id="QIX00486.1"/>
    </source>
</evidence>
<feature type="compositionally biased region" description="Polar residues" evidence="5">
    <location>
        <begin position="481"/>
        <end position="493"/>
    </location>
</feature>
<dbReference type="InterPro" id="IPR001841">
    <property type="entry name" value="Znf_RING"/>
</dbReference>
<dbReference type="Proteomes" id="UP000503462">
    <property type="component" value="Chromosome 4"/>
</dbReference>
<feature type="compositionally biased region" description="Pro residues" evidence="5">
    <location>
        <begin position="465"/>
        <end position="475"/>
    </location>
</feature>
<dbReference type="PANTHER" id="PTHR14155">
    <property type="entry name" value="RING FINGER DOMAIN-CONTAINING"/>
    <property type="match status" value="1"/>
</dbReference>
<dbReference type="CDD" id="cd16461">
    <property type="entry name" value="RING-H2_EL5-like"/>
    <property type="match status" value="1"/>
</dbReference>
<dbReference type="OrthoDB" id="8062037at2759"/>
<keyword evidence="2 4" id="KW-0863">Zinc-finger</keyword>
<feature type="region of interest" description="Disordered" evidence="5">
    <location>
        <begin position="530"/>
        <end position="605"/>
    </location>
</feature>
<proteinExistence type="predicted"/>
<evidence type="ECO:0000259" key="6">
    <source>
        <dbReference type="PROSITE" id="PS50089"/>
    </source>
</evidence>
<dbReference type="SMART" id="SM00184">
    <property type="entry name" value="RING"/>
    <property type="match status" value="1"/>
</dbReference>
<feature type="domain" description="RING-type" evidence="6">
    <location>
        <begin position="714"/>
        <end position="757"/>
    </location>
</feature>